<dbReference type="InterPro" id="IPR013087">
    <property type="entry name" value="Znf_C2H2_type"/>
</dbReference>
<evidence type="ECO:0000313" key="14">
    <source>
        <dbReference type="RefSeq" id="XP_035305074.1"/>
    </source>
</evidence>
<protein>
    <submittedName>
        <fullName evidence="14">Zinc finger protein 805-like</fullName>
    </submittedName>
</protein>
<dbReference type="GO" id="GO:0008270">
    <property type="term" value="F:zinc ion binding"/>
    <property type="evidence" value="ECO:0007669"/>
    <property type="project" value="UniProtKB-KW"/>
</dbReference>
<feature type="domain" description="C2H2-type" evidence="12">
    <location>
        <begin position="54"/>
        <end position="81"/>
    </location>
</feature>
<dbReference type="PROSITE" id="PS50157">
    <property type="entry name" value="ZINC_FINGER_C2H2_2"/>
    <property type="match status" value="6"/>
</dbReference>
<dbReference type="Proteomes" id="UP001108280">
    <property type="component" value="Chromosome 9"/>
</dbReference>
<feature type="domain" description="C2H2-type" evidence="12">
    <location>
        <begin position="26"/>
        <end position="53"/>
    </location>
</feature>
<evidence type="ECO:0000256" key="8">
    <source>
        <dbReference type="ARBA" id="ARBA00023163"/>
    </source>
</evidence>
<keyword evidence="13" id="KW-1185">Reference proteome</keyword>
<dbReference type="PANTHER" id="PTHR24377">
    <property type="entry name" value="IP01015P-RELATED"/>
    <property type="match status" value="1"/>
</dbReference>
<evidence type="ECO:0000256" key="1">
    <source>
        <dbReference type="ARBA" id="ARBA00004123"/>
    </source>
</evidence>
<dbReference type="Gene3D" id="3.30.160.60">
    <property type="entry name" value="Classic Zinc Finger"/>
    <property type="match status" value="6"/>
</dbReference>
<keyword evidence="7" id="KW-0238">DNA-binding</keyword>
<accession>A0A9J7H9D3</accession>
<dbReference type="InterPro" id="IPR036236">
    <property type="entry name" value="Znf_C2H2_sf"/>
</dbReference>
<dbReference type="Pfam" id="PF00096">
    <property type="entry name" value="zf-C2H2"/>
    <property type="match status" value="5"/>
</dbReference>
<dbReference type="SMART" id="SM00355">
    <property type="entry name" value="ZnF_C2H2"/>
    <property type="match status" value="6"/>
</dbReference>
<dbReference type="FunFam" id="3.30.160.60:FF:000016">
    <property type="entry name" value="zinc finger protein 37 homolog"/>
    <property type="match status" value="2"/>
</dbReference>
<keyword evidence="3" id="KW-0479">Metal-binding</keyword>
<keyword evidence="4" id="KW-0677">Repeat</keyword>
<feature type="domain" description="C2H2-type" evidence="12">
    <location>
        <begin position="106"/>
        <end position="132"/>
    </location>
</feature>
<reference evidence="14" key="3">
    <citation type="submission" date="2025-08" db="UniProtKB">
        <authorList>
            <consortium name="RefSeq"/>
        </authorList>
    </citation>
    <scope>IDENTIFICATION</scope>
    <source>
        <strain evidence="14">17A/GY</strain>
        <tissue evidence="14">Liver</tissue>
    </source>
</reference>
<evidence type="ECO:0000256" key="5">
    <source>
        <dbReference type="ARBA" id="ARBA00022771"/>
    </source>
</evidence>
<keyword evidence="8" id="KW-0804">Transcription</keyword>
<dbReference type="GeneID" id="118239329"/>
<reference evidence="13" key="1">
    <citation type="journal article" date="2018" name="Biotechnol. Bioeng.">
        <title>A reference genome of the Chinese hamster based on a hybrid assembly strategy.</title>
        <authorList>
            <person name="Rupp O."/>
            <person name="MacDonald M.L."/>
            <person name="Li S."/>
            <person name="Dhiman H."/>
            <person name="Polson S."/>
            <person name="Griep S."/>
            <person name="Heffner K."/>
            <person name="Hernandez I."/>
            <person name="Brinkrolf K."/>
            <person name="Jadhav V."/>
            <person name="Samoudi M."/>
            <person name="Hao H."/>
            <person name="Kingham B."/>
            <person name="Goesmann A."/>
            <person name="Betenbaugh M.J."/>
            <person name="Lewis N.E."/>
            <person name="Borth N."/>
            <person name="Lee K.H."/>
        </authorList>
    </citation>
    <scope>NUCLEOTIDE SEQUENCE [LARGE SCALE GENOMIC DNA]</scope>
    <source>
        <strain evidence="13">17A/GY</strain>
    </source>
</reference>
<evidence type="ECO:0000256" key="7">
    <source>
        <dbReference type="ARBA" id="ARBA00023125"/>
    </source>
</evidence>
<name>A0A9J7H9D3_CRIGR</name>
<keyword evidence="5 10" id="KW-0863">Zinc-finger</keyword>
<sequence>MPSTVISDVIYHPELAMRIGTGEEPCGCSECGGAFRQRALLAQHQRIHPGEKSFECVSCGKAFSQNPRLTQHWRVCTGEKPYQYKPCSKVFTSCHTYLHIRGEKPHECECGKSFSNRTHLLQHQTVHTGERPFECRECGKAFSRRSGLTRHQRLHSGEKPSECIECGKTFCWSANLIRHAMVHTGEKAYECRECGKTFSRRASLTQHQNMPRETAPVPGADEGRPFTNTHTSVTLRELLLGKDFLNVASEGNLLSRETDSLASDPLYQRETPQVS</sequence>
<dbReference type="RefSeq" id="XP_035305074.1">
    <property type="nucleotide sequence ID" value="XM_035449183.1"/>
</dbReference>
<dbReference type="InterPro" id="IPR050826">
    <property type="entry name" value="Krueppel_C2H2_ZnFinger"/>
</dbReference>
<feature type="domain" description="C2H2-type" evidence="12">
    <location>
        <begin position="161"/>
        <end position="188"/>
    </location>
</feature>
<dbReference type="PROSITE" id="PS00028">
    <property type="entry name" value="ZINC_FINGER_C2H2_1"/>
    <property type="match status" value="3"/>
</dbReference>
<comment type="similarity">
    <text evidence="2">Belongs to the krueppel C2H2-type zinc-finger protein family.</text>
</comment>
<organism evidence="13 14">
    <name type="scientific">Cricetulus griseus</name>
    <name type="common">Chinese hamster</name>
    <name type="synonym">Cricetulus barabensis griseus</name>
    <dbReference type="NCBI Taxonomy" id="10029"/>
    <lineage>
        <taxon>Eukaryota</taxon>
        <taxon>Metazoa</taxon>
        <taxon>Chordata</taxon>
        <taxon>Craniata</taxon>
        <taxon>Vertebrata</taxon>
        <taxon>Euteleostomi</taxon>
        <taxon>Mammalia</taxon>
        <taxon>Eutheria</taxon>
        <taxon>Euarchontoglires</taxon>
        <taxon>Glires</taxon>
        <taxon>Rodentia</taxon>
        <taxon>Myomorpha</taxon>
        <taxon>Muroidea</taxon>
        <taxon>Cricetidae</taxon>
        <taxon>Cricetinae</taxon>
        <taxon>Cricetulus</taxon>
    </lineage>
</organism>
<feature type="domain" description="C2H2-type" evidence="12">
    <location>
        <begin position="189"/>
        <end position="218"/>
    </location>
</feature>
<evidence type="ECO:0000256" key="2">
    <source>
        <dbReference type="ARBA" id="ARBA00006991"/>
    </source>
</evidence>
<proteinExistence type="inferred from homology"/>
<comment type="subcellular location">
    <subcellularLocation>
        <location evidence="1">Nucleus</location>
    </subcellularLocation>
</comment>
<evidence type="ECO:0000259" key="12">
    <source>
        <dbReference type="PROSITE" id="PS50157"/>
    </source>
</evidence>
<gene>
    <name evidence="14" type="primary">LOC118239329</name>
</gene>
<dbReference type="OrthoDB" id="9622403at2759"/>
<dbReference type="FunFam" id="3.30.160.60:FF:000295">
    <property type="entry name" value="zinc finger protein 19"/>
    <property type="match status" value="1"/>
</dbReference>
<evidence type="ECO:0000256" key="9">
    <source>
        <dbReference type="ARBA" id="ARBA00023242"/>
    </source>
</evidence>
<keyword evidence="9" id="KW-0539">Nucleus</keyword>
<dbReference type="GO" id="GO:0005634">
    <property type="term" value="C:nucleus"/>
    <property type="evidence" value="ECO:0007669"/>
    <property type="project" value="UniProtKB-SubCell"/>
</dbReference>
<dbReference type="KEGG" id="cge:118239329"/>
<evidence type="ECO:0000256" key="10">
    <source>
        <dbReference type="PROSITE-ProRule" id="PRU00042"/>
    </source>
</evidence>
<evidence type="ECO:0000313" key="13">
    <source>
        <dbReference type="Proteomes" id="UP001108280"/>
    </source>
</evidence>
<evidence type="ECO:0000256" key="3">
    <source>
        <dbReference type="ARBA" id="ARBA00022723"/>
    </source>
</evidence>
<dbReference type="AlphaFoldDB" id="A0A9J7H9D3"/>
<evidence type="ECO:0000256" key="6">
    <source>
        <dbReference type="ARBA" id="ARBA00022833"/>
    </source>
</evidence>
<reference evidence="13" key="2">
    <citation type="journal article" date="2020" name="Biotechnol. Bioeng.">
        <title>Chromosome-scale scaffolds for the Chinese hamster reference genome assembly to facilitate the study of the CHO epigenome.</title>
        <authorList>
            <person name="Hilliard W."/>
            <person name="MacDonald M."/>
            <person name="Lee K.H."/>
        </authorList>
    </citation>
    <scope>NUCLEOTIDE SEQUENCE [LARGE SCALE GENOMIC DNA]</scope>
    <source>
        <strain evidence="13">17A/GY</strain>
    </source>
</reference>
<keyword evidence="6" id="KW-0862">Zinc</keyword>
<dbReference type="SUPFAM" id="SSF57667">
    <property type="entry name" value="beta-beta-alpha zinc fingers"/>
    <property type="match status" value="3"/>
</dbReference>
<feature type="domain" description="C2H2-type" evidence="12">
    <location>
        <begin position="133"/>
        <end position="160"/>
    </location>
</feature>
<dbReference type="FunFam" id="3.30.160.60:FF:000384">
    <property type="entry name" value="Zinc finger protein 550"/>
    <property type="match status" value="1"/>
</dbReference>
<feature type="region of interest" description="Disordered" evidence="11">
    <location>
        <begin position="203"/>
        <end position="228"/>
    </location>
</feature>
<dbReference type="FunFam" id="3.30.160.60:FF:000522">
    <property type="entry name" value="zinc finger protein 285"/>
    <property type="match status" value="1"/>
</dbReference>
<dbReference type="FunFam" id="3.30.160.60:FF:000663">
    <property type="entry name" value="Zinc finger protein 45"/>
    <property type="match status" value="1"/>
</dbReference>
<evidence type="ECO:0000256" key="11">
    <source>
        <dbReference type="SAM" id="MobiDB-lite"/>
    </source>
</evidence>
<dbReference type="GO" id="GO:0003677">
    <property type="term" value="F:DNA binding"/>
    <property type="evidence" value="ECO:0007669"/>
    <property type="project" value="UniProtKB-KW"/>
</dbReference>
<evidence type="ECO:0000256" key="4">
    <source>
        <dbReference type="ARBA" id="ARBA00022737"/>
    </source>
</evidence>